<evidence type="ECO:0000259" key="5">
    <source>
        <dbReference type="Pfam" id="PF02872"/>
    </source>
</evidence>
<dbReference type="GO" id="GO:0000166">
    <property type="term" value="F:nucleotide binding"/>
    <property type="evidence" value="ECO:0007669"/>
    <property type="project" value="UniProtKB-KW"/>
</dbReference>
<name>A0A9W8EBD3_9FUNG</name>
<evidence type="ECO:0000256" key="2">
    <source>
        <dbReference type="ARBA" id="ARBA00022729"/>
    </source>
</evidence>
<evidence type="ECO:0008006" key="8">
    <source>
        <dbReference type="Google" id="ProtNLM"/>
    </source>
</evidence>
<evidence type="ECO:0000256" key="3">
    <source>
        <dbReference type="RuleBase" id="RU362119"/>
    </source>
</evidence>
<dbReference type="SUPFAM" id="SSF56300">
    <property type="entry name" value="Metallo-dependent phosphatases"/>
    <property type="match status" value="1"/>
</dbReference>
<dbReference type="Pfam" id="PF00149">
    <property type="entry name" value="Metallophos"/>
    <property type="match status" value="1"/>
</dbReference>
<evidence type="ECO:0000313" key="7">
    <source>
        <dbReference type="Proteomes" id="UP001151582"/>
    </source>
</evidence>
<dbReference type="Gene3D" id="3.90.780.10">
    <property type="entry name" value="5'-Nucleotidase, C-terminal domain"/>
    <property type="match status" value="1"/>
</dbReference>
<dbReference type="InterPro" id="IPR008334">
    <property type="entry name" value="5'-Nucleotdase_C"/>
</dbReference>
<accession>A0A9W8EBD3</accession>
<dbReference type="AlphaFoldDB" id="A0A9W8EBD3"/>
<sequence>MVSPSLILQAQVVWLGCLAHMALGQADTPTTPEAYQSTVGSGGAIVRYNYQPHQAPVAENFEFQYVLGDDYHALPKDAEELRFVFTNDIHSHDYPFNKMGVDCNPIDLEEGTCYGGAARRKTIIDALRRGHKWTYVLEAGDLSPGHPVHGYYRGALAVKVMNHIKYDAMTPGNHEFDDGIDHLVSTLKSIDAPIICANLDMSNAFELSQQVEPYTILKGPRGLQIGVIGLTTNTTGSISKGASSVTFLDPAPVVQRHIDELKTKHKIHIIVALSHNGYTYDKEVATNTQGLLAIFGGHSHTYLSVDPNEPGSGGEYPTIVSGKNGQDVYIVQAKKFGEYVGFLDLTVTPEGRVLGLSGQPIHITMNIPEDPGLKHFTEEVRKPMERDGGMVIGEALIDMYQEHCKGTECPLANMVTDAMLQRSPLANIAMINEDGIRTGIRQGPIKLLHLFGLFPMNDELVTVRLSGRAIRGIITGVLTQKNQRDGQRVTCFAHYSGLRVEYSRTDQKLLSIQVKTPSSSSLSRQPEWTDMKDAEDYTIVTFKFLANAGDHLLAKPVKATSLNTNIIHVMSNYLQSHKELKPEVEGRLVYVN</sequence>
<dbReference type="InterPro" id="IPR029052">
    <property type="entry name" value="Metallo-depent_PP-like"/>
</dbReference>
<evidence type="ECO:0000259" key="4">
    <source>
        <dbReference type="Pfam" id="PF00149"/>
    </source>
</evidence>
<dbReference type="Gene3D" id="3.60.21.10">
    <property type="match status" value="1"/>
</dbReference>
<dbReference type="GO" id="GO:0009166">
    <property type="term" value="P:nucleotide catabolic process"/>
    <property type="evidence" value="ECO:0007669"/>
    <property type="project" value="InterPro"/>
</dbReference>
<comment type="similarity">
    <text evidence="1 3">Belongs to the 5'-nucleotidase family.</text>
</comment>
<dbReference type="OrthoDB" id="10252235at2759"/>
<dbReference type="PRINTS" id="PR01607">
    <property type="entry name" value="APYRASEFAMLY"/>
</dbReference>
<keyword evidence="3" id="KW-0378">Hydrolase</keyword>
<dbReference type="PANTHER" id="PTHR11575">
    <property type="entry name" value="5'-NUCLEOTIDASE-RELATED"/>
    <property type="match status" value="1"/>
</dbReference>
<dbReference type="InterPro" id="IPR006179">
    <property type="entry name" value="5_nucleotidase/apyrase"/>
</dbReference>
<dbReference type="InterPro" id="IPR004843">
    <property type="entry name" value="Calcineurin-like_PHP"/>
</dbReference>
<comment type="caution">
    <text evidence="6">The sequence shown here is derived from an EMBL/GenBank/DDBJ whole genome shotgun (WGS) entry which is preliminary data.</text>
</comment>
<dbReference type="Pfam" id="PF02872">
    <property type="entry name" value="5_nucleotid_C"/>
    <property type="match status" value="1"/>
</dbReference>
<reference evidence="6" key="1">
    <citation type="submission" date="2022-07" db="EMBL/GenBank/DDBJ databases">
        <title>Phylogenomic reconstructions and comparative analyses of Kickxellomycotina fungi.</title>
        <authorList>
            <person name="Reynolds N.K."/>
            <person name="Stajich J.E."/>
            <person name="Barry K."/>
            <person name="Grigoriev I.V."/>
            <person name="Crous P."/>
            <person name="Smith M.E."/>
        </authorList>
    </citation>
    <scope>NUCLEOTIDE SEQUENCE</scope>
    <source>
        <strain evidence="6">RSA 567</strain>
    </source>
</reference>
<feature type="chain" id="PRO_5041020484" description="5'-nucleotidase" evidence="3">
    <location>
        <begin position="25"/>
        <end position="592"/>
    </location>
</feature>
<dbReference type="InterPro" id="IPR036907">
    <property type="entry name" value="5'-Nucleotdase_C_sf"/>
</dbReference>
<feature type="domain" description="Calcineurin-like phosphoesterase" evidence="4">
    <location>
        <begin position="81"/>
        <end position="302"/>
    </location>
</feature>
<organism evidence="6 7">
    <name type="scientific">Dimargaris verticillata</name>
    <dbReference type="NCBI Taxonomy" id="2761393"/>
    <lineage>
        <taxon>Eukaryota</taxon>
        <taxon>Fungi</taxon>
        <taxon>Fungi incertae sedis</taxon>
        <taxon>Zoopagomycota</taxon>
        <taxon>Kickxellomycotina</taxon>
        <taxon>Dimargaritomycetes</taxon>
        <taxon>Dimargaritales</taxon>
        <taxon>Dimargaritaceae</taxon>
        <taxon>Dimargaris</taxon>
    </lineage>
</organism>
<keyword evidence="3" id="KW-0547">Nucleotide-binding</keyword>
<protein>
    <recommendedName>
        <fullName evidence="8">5'-nucleotidase</fullName>
    </recommendedName>
</protein>
<evidence type="ECO:0000313" key="6">
    <source>
        <dbReference type="EMBL" id="KAJ1974303.1"/>
    </source>
</evidence>
<evidence type="ECO:0000256" key="1">
    <source>
        <dbReference type="ARBA" id="ARBA00006654"/>
    </source>
</evidence>
<gene>
    <name evidence="6" type="ORF">H4R34_004767</name>
</gene>
<feature type="domain" description="5'-Nucleotidase C-terminal" evidence="5">
    <location>
        <begin position="392"/>
        <end position="551"/>
    </location>
</feature>
<dbReference type="Proteomes" id="UP001151582">
    <property type="component" value="Unassembled WGS sequence"/>
</dbReference>
<dbReference type="EMBL" id="JANBQB010000673">
    <property type="protein sequence ID" value="KAJ1974303.1"/>
    <property type="molecule type" value="Genomic_DNA"/>
</dbReference>
<keyword evidence="2 3" id="KW-0732">Signal</keyword>
<dbReference type="GO" id="GO:0016787">
    <property type="term" value="F:hydrolase activity"/>
    <property type="evidence" value="ECO:0007669"/>
    <property type="project" value="UniProtKB-KW"/>
</dbReference>
<keyword evidence="7" id="KW-1185">Reference proteome</keyword>
<dbReference type="SUPFAM" id="SSF55816">
    <property type="entry name" value="5'-nucleotidase (syn. UDP-sugar hydrolase), C-terminal domain"/>
    <property type="match status" value="1"/>
</dbReference>
<dbReference type="PANTHER" id="PTHR11575:SF24">
    <property type="entry name" value="5'-NUCLEOTIDASE"/>
    <property type="match status" value="1"/>
</dbReference>
<feature type="signal peptide" evidence="3">
    <location>
        <begin position="1"/>
        <end position="24"/>
    </location>
</feature>
<proteinExistence type="inferred from homology"/>